<dbReference type="Proteomes" id="UP000017836">
    <property type="component" value="Unassembled WGS sequence"/>
</dbReference>
<dbReference type="STRING" id="13333.W1NKK8"/>
<protein>
    <recommendedName>
        <fullName evidence="4">Myb-like domain-containing protein</fullName>
    </recommendedName>
</protein>
<dbReference type="Gramene" id="ERM95710">
    <property type="protein sequence ID" value="ERM95710"/>
    <property type="gene ID" value="AMTR_s00023p00230000"/>
</dbReference>
<proteinExistence type="predicted"/>
<organism evidence="2 3">
    <name type="scientific">Amborella trichopoda</name>
    <dbReference type="NCBI Taxonomy" id="13333"/>
    <lineage>
        <taxon>Eukaryota</taxon>
        <taxon>Viridiplantae</taxon>
        <taxon>Streptophyta</taxon>
        <taxon>Embryophyta</taxon>
        <taxon>Tracheophyta</taxon>
        <taxon>Spermatophyta</taxon>
        <taxon>Magnoliopsida</taxon>
        <taxon>Amborellales</taxon>
        <taxon>Amborellaceae</taxon>
        <taxon>Amborella</taxon>
    </lineage>
</organism>
<gene>
    <name evidence="2" type="ORF">AMTR_s00023p00230000</name>
</gene>
<evidence type="ECO:0008006" key="4">
    <source>
        <dbReference type="Google" id="ProtNLM"/>
    </source>
</evidence>
<sequence>MESQDGSSQDAETKDDPIKNSASNVDPIAPPKFPKWTKHEIVVLIEGKKVEESRGKKYKVFNSGPTNTESKWSNEERDGALYPEPIRGSEWERSNKDQSFWLLMNDLRRESTLPGFF</sequence>
<dbReference type="HOGENOM" id="CLU_2088076_0_0_1"/>
<dbReference type="EMBL" id="KI397474">
    <property type="protein sequence ID" value="ERM95710.1"/>
    <property type="molecule type" value="Genomic_DNA"/>
</dbReference>
<dbReference type="AlphaFoldDB" id="W1NKK8"/>
<dbReference type="PANTHER" id="PTHR47211">
    <property type="entry name" value="TRIHELIX TRANSCRIPTION FACTOR ASR3"/>
    <property type="match status" value="1"/>
</dbReference>
<dbReference type="PANTHER" id="PTHR47211:SF2">
    <property type="entry name" value="TRIHELIX TRANSCRIPTION FACTOR ASR3"/>
    <property type="match status" value="1"/>
</dbReference>
<reference evidence="3" key="1">
    <citation type="journal article" date="2013" name="Science">
        <title>The Amborella genome and the evolution of flowering plants.</title>
        <authorList>
            <consortium name="Amborella Genome Project"/>
        </authorList>
    </citation>
    <scope>NUCLEOTIDE SEQUENCE [LARGE SCALE GENOMIC DNA]</scope>
</reference>
<evidence type="ECO:0000313" key="3">
    <source>
        <dbReference type="Proteomes" id="UP000017836"/>
    </source>
</evidence>
<evidence type="ECO:0000313" key="2">
    <source>
        <dbReference type="EMBL" id="ERM95710.1"/>
    </source>
</evidence>
<feature type="compositionally biased region" description="Polar residues" evidence="1">
    <location>
        <begin position="1"/>
        <end position="10"/>
    </location>
</feature>
<evidence type="ECO:0000256" key="1">
    <source>
        <dbReference type="SAM" id="MobiDB-lite"/>
    </source>
</evidence>
<accession>W1NKK8</accession>
<keyword evidence="3" id="KW-1185">Reference proteome</keyword>
<feature type="region of interest" description="Disordered" evidence="1">
    <location>
        <begin position="1"/>
        <end position="31"/>
    </location>
</feature>
<name>W1NKK8_AMBTC</name>